<dbReference type="GO" id="GO:0052757">
    <property type="term" value="F:chondroitin hydrolase activity"/>
    <property type="evidence" value="ECO:0007669"/>
    <property type="project" value="TreeGrafter"/>
</dbReference>
<dbReference type="PANTHER" id="PTHR36845:SF1">
    <property type="entry name" value="HYDROLASE, PUTATIVE (AFU_ORTHOLOGUE AFUA_7G05090)-RELATED"/>
    <property type="match status" value="1"/>
</dbReference>
<dbReference type="SUPFAM" id="SSF48208">
    <property type="entry name" value="Six-hairpin glycosidases"/>
    <property type="match status" value="1"/>
</dbReference>
<dbReference type="InterPro" id="IPR012341">
    <property type="entry name" value="6hp_glycosidase-like_sf"/>
</dbReference>
<dbReference type="AlphaFoldDB" id="A0A4Q4TTB2"/>
<evidence type="ECO:0000313" key="5">
    <source>
        <dbReference type="Proteomes" id="UP000293360"/>
    </source>
</evidence>
<keyword evidence="1" id="KW-0378">Hydrolase</keyword>
<reference evidence="4 5" key="1">
    <citation type="submission" date="2018-06" db="EMBL/GenBank/DDBJ databases">
        <title>Complete Genomes of Monosporascus.</title>
        <authorList>
            <person name="Robinson A.J."/>
            <person name="Natvig D.O."/>
        </authorList>
    </citation>
    <scope>NUCLEOTIDE SEQUENCE [LARGE SCALE GENOMIC DNA]</scope>
    <source>
        <strain evidence="4 5">CBS 110550</strain>
    </source>
</reference>
<protein>
    <submittedName>
        <fullName evidence="4">Uncharacterized protein</fullName>
    </submittedName>
</protein>
<organism evidence="4 5">
    <name type="scientific">Monosporascus ibericus</name>
    <dbReference type="NCBI Taxonomy" id="155417"/>
    <lineage>
        <taxon>Eukaryota</taxon>
        <taxon>Fungi</taxon>
        <taxon>Dikarya</taxon>
        <taxon>Ascomycota</taxon>
        <taxon>Pezizomycotina</taxon>
        <taxon>Sordariomycetes</taxon>
        <taxon>Xylariomycetidae</taxon>
        <taxon>Xylariales</taxon>
        <taxon>Xylariales incertae sedis</taxon>
        <taxon>Monosporascus</taxon>
    </lineage>
</organism>
<keyword evidence="5" id="KW-1185">Reference proteome</keyword>
<comment type="caution">
    <text evidence="4">The sequence shown here is derived from an EMBL/GenBank/DDBJ whole genome shotgun (WGS) entry which is preliminary data.</text>
</comment>
<dbReference type="GO" id="GO:0000272">
    <property type="term" value="P:polysaccharide catabolic process"/>
    <property type="evidence" value="ECO:0007669"/>
    <property type="project" value="TreeGrafter"/>
</dbReference>
<dbReference type="PANTHER" id="PTHR36845">
    <property type="entry name" value="HYDROLASE, PUTATIVE (AFU_ORTHOLOGUE AFUA_7G05090)-RELATED"/>
    <property type="match status" value="1"/>
</dbReference>
<accession>A0A4Q4TTB2</accession>
<evidence type="ECO:0000256" key="2">
    <source>
        <dbReference type="ARBA" id="ARBA00038358"/>
    </source>
</evidence>
<comment type="similarity">
    <text evidence="2">Belongs to the glycosyl hydrolase 88 family.</text>
</comment>
<dbReference type="Proteomes" id="UP000293360">
    <property type="component" value="Unassembled WGS sequence"/>
</dbReference>
<proteinExistence type="inferred from homology"/>
<sequence length="544" mass="60268">MKTKAVLPDESLAQLSESSSDFELPNHSATSPTTRATSTSGEDQLQGALSDLCSDGNLANRLARLYDEKILVKLYRTATKYLPSDVVLGTNIRSIKDGFKAFPEYVPQDGPDAGRYVLREAEFWTCGYFPGTLYALLERAVRFPQALNIPAVFPEQAQRTDSSSLYSHLKTLCETWAEPLHAMSSRTDTHDIGFIVMPALRRDWELTGSLRSLESIIRAARSLASRYVPSVGAIRSWDLIRKKDVEILNMEENVICIIDSLCNLDLLYYAAEHSADGKRLAEIATTHAETIMRSHLRPQKPARPDGIAYNGQWYSTYHVAILDPKTNSIKGQMTAQGYSDSSTWARGQAWSIMGYAQCYMATKRDEFLHASCGLAEYFIHRLETSPDCVKIAVESTGAAGTHKSTKGRYVPLFDFDSPIENPAQPVRDSSAGVIAANGMLILSQALAGRQQEMLASRFREAAIRIVQDTLDFAFAPESASLVNNEEGGFFLSDPKPGQSFEAILKYGTANNNVNARKRYANHGLVYGDYYLVEFGNRLLSMGLV</sequence>
<dbReference type="EMBL" id="QJNU01000014">
    <property type="protein sequence ID" value="RYP10726.1"/>
    <property type="molecule type" value="Genomic_DNA"/>
</dbReference>
<dbReference type="InterPro" id="IPR008928">
    <property type="entry name" value="6-hairpin_glycosidase_sf"/>
</dbReference>
<feature type="compositionally biased region" description="Low complexity" evidence="3">
    <location>
        <begin position="28"/>
        <end position="40"/>
    </location>
</feature>
<evidence type="ECO:0000256" key="3">
    <source>
        <dbReference type="SAM" id="MobiDB-lite"/>
    </source>
</evidence>
<evidence type="ECO:0000256" key="1">
    <source>
        <dbReference type="ARBA" id="ARBA00022801"/>
    </source>
</evidence>
<feature type="region of interest" description="Disordered" evidence="3">
    <location>
        <begin position="1"/>
        <end position="42"/>
    </location>
</feature>
<gene>
    <name evidence="4" type="ORF">DL764_000516</name>
</gene>
<name>A0A4Q4TTB2_9PEZI</name>
<dbReference type="Gene3D" id="1.50.10.10">
    <property type="match status" value="1"/>
</dbReference>
<evidence type="ECO:0000313" key="4">
    <source>
        <dbReference type="EMBL" id="RYP10726.1"/>
    </source>
</evidence>
<dbReference type="OrthoDB" id="2317065at2759"/>
<dbReference type="InterPro" id="IPR052369">
    <property type="entry name" value="UG_Glycosaminoglycan_Hydrolase"/>
</dbReference>